<proteinExistence type="predicted"/>
<dbReference type="Proteomes" id="UP000032360">
    <property type="component" value="Unassembled WGS sequence"/>
</dbReference>
<dbReference type="Gene3D" id="3.40.30.10">
    <property type="entry name" value="Glutaredoxin"/>
    <property type="match status" value="1"/>
</dbReference>
<dbReference type="PATRIC" id="fig|1280514.3.peg.222"/>
<dbReference type="EMBL" id="JXYS01000002">
    <property type="protein sequence ID" value="KJF18954.1"/>
    <property type="molecule type" value="Genomic_DNA"/>
</dbReference>
<protein>
    <submittedName>
        <fullName evidence="1">DSBA-like thioredoxin domain protein</fullName>
    </submittedName>
</protein>
<dbReference type="Pfam" id="PF22234">
    <property type="entry name" value="Rv2466c-like"/>
    <property type="match status" value="1"/>
</dbReference>
<name>A0A0D8HM85_9ACTN</name>
<dbReference type="AlphaFoldDB" id="A0A0D8HM85"/>
<reference evidence="1 2" key="1">
    <citation type="submission" date="2015-01" db="EMBL/GenBank/DDBJ databases">
        <title>Draft genome of the acidophilic iron oxidizer Acidithrix ferrooxidans strain Py-F3.</title>
        <authorList>
            <person name="Poehlein A."/>
            <person name="Eisen S."/>
            <person name="Schloemann M."/>
            <person name="Johnson B.D."/>
            <person name="Daniel R."/>
            <person name="Muehling M."/>
        </authorList>
    </citation>
    <scope>NUCLEOTIDE SEQUENCE [LARGE SCALE GENOMIC DNA]</scope>
    <source>
        <strain evidence="1 2">Py-F3</strain>
    </source>
</reference>
<accession>A0A0D8HM85</accession>
<comment type="caution">
    <text evidence="1">The sequence shown here is derived from an EMBL/GenBank/DDBJ whole genome shotgun (WGS) entry which is preliminary data.</text>
</comment>
<dbReference type="InterPro" id="IPR036249">
    <property type="entry name" value="Thioredoxin-like_sf"/>
</dbReference>
<dbReference type="STRING" id="1280514.AXFE_01580"/>
<dbReference type="RefSeq" id="WP_152625775.1">
    <property type="nucleotide sequence ID" value="NZ_JXYS01000002.1"/>
</dbReference>
<evidence type="ECO:0000313" key="1">
    <source>
        <dbReference type="EMBL" id="KJF18954.1"/>
    </source>
</evidence>
<organism evidence="1 2">
    <name type="scientific">Acidithrix ferrooxidans</name>
    <dbReference type="NCBI Taxonomy" id="1280514"/>
    <lineage>
        <taxon>Bacteria</taxon>
        <taxon>Bacillati</taxon>
        <taxon>Actinomycetota</taxon>
        <taxon>Acidimicrobiia</taxon>
        <taxon>Acidimicrobiales</taxon>
        <taxon>Acidimicrobiaceae</taxon>
        <taxon>Acidithrix</taxon>
    </lineage>
</organism>
<keyword evidence="2" id="KW-1185">Reference proteome</keyword>
<dbReference type="SUPFAM" id="SSF52833">
    <property type="entry name" value="Thioredoxin-like"/>
    <property type="match status" value="1"/>
</dbReference>
<evidence type="ECO:0000313" key="2">
    <source>
        <dbReference type="Proteomes" id="UP000032360"/>
    </source>
</evidence>
<dbReference type="InterPro" id="IPR053977">
    <property type="entry name" value="Rv2466c-like"/>
</dbReference>
<sequence>MDKIEFFFDPICPWAWVTSRWIDDLANQQVVEPTWRFISLAVVNSSRDYEAEFPQGYTNIHGLGHNLLRVAAAVRQDSGNDGVARWYREIGTELHTNKNRERYIAGESIAPILKRAGLDQEFEGAFSDSTYDTLITAETNTALERTGRDVGTPIITFGENGPSLFGPVMSTIPKGQDAIEVYGAYKVLASREDFYEMKRAVRKAPVFE</sequence>
<dbReference type="CDD" id="cd02972">
    <property type="entry name" value="DsbA_family"/>
    <property type="match status" value="1"/>
</dbReference>
<gene>
    <name evidence="1" type="ORF">AXFE_01580</name>
</gene>
<dbReference type="OrthoDB" id="4125991at2"/>